<dbReference type="AlphaFoldDB" id="A0A2S3ZTH4"/>
<comment type="caution">
    <text evidence="1">The sequence shown here is derived from an EMBL/GenBank/DDBJ whole genome shotgun (WGS) entry which is preliminary data.</text>
</comment>
<dbReference type="EMBL" id="PPXC01000013">
    <property type="protein sequence ID" value="POH72555.1"/>
    <property type="molecule type" value="Genomic_DNA"/>
</dbReference>
<dbReference type="Proteomes" id="UP000237061">
    <property type="component" value="Unassembled WGS sequence"/>
</dbReference>
<sequence length="241" mass="26150">MPIELPVMLTEQSESWKAIFEVYEALPHGWILVGGQAVYLHAIERNAPAPRATKDADFALDIRAYPQHLNAFTGTLKDLGFESAGESLQGHQHRWLRGEAVVDVLIPRFMGEVSEKRTGVTGGTTLAAPGTQAALDRAETVEVVAGEFAGKVNRSTLLGSMIGKAAALKIMDDPGRMRHVTDFLTLASVIQLKDLRGAEYEPSARSHLANMLGSLVVHPEWMATVPEAADGVERLRMSLQG</sequence>
<organism evidence="1 2">
    <name type="scientific">Arthrobacter glacialis</name>
    <dbReference type="NCBI Taxonomy" id="1664"/>
    <lineage>
        <taxon>Bacteria</taxon>
        <taxon>Bacillati</taxon>
        <taxon>Actinomycetota</taxon>
        <taxon>Actinomycetes</taxon>
        <taxon>Micrococcales</taxon>
        <taxon>Micrococcaceae</taxon>
        <taxon>Arthrobacter</taxon>
    </lineage>
</organism>
<dbReference type="RefSeq" id="WP_103466778.1">
    <property type="nucleotide sequence ID" value="NZ_PPXC01000013.1"/>
</dbReference>
<keyword evidence="2" id="KW-1185">Reference proteome</keyword>
<evidence type="ECO:0000313" key="2">
    <source>
        <dbReference type="Proteomes" id="UP000237061"/>
    </source>
</evidence>
<name>A0A2S3ZTH4_ARTGL</name>
<proteinExistence type="predicted"/>
<accession>A0A2S3ZTH4</accession>
<protein>
    <submittedName>
        <fullName evidence="1">Uncharacterized protein</fullName>
    </submittedName>
</protein>
<evidence type="ECO:0000313" key="1">
    <source>
        <dbReference type="EMBL" id="POH72555.1"/>
    </source>
</evidence>
<gene>
    <name evidence="1" type="ORF">CVS27_15670</name>
</gene>
<reference evidence="1 2" key="1">
    <citation type="submission" date="2018-01" db="EMBL/GenBank/DDBJ databases">
        <title>Arthrobacter sp. nov., from glaciers in China.</title>
        <authorList>
            <person name="Liu Q."/>
            <person name="Xin Y.-H."/>
        </authorList>
    </citation>
    <scope>NUCLEOTIDE SEQUENCE [LARGE SCALE GENOMIC DNA]</scope>
    <source>
        <strain evidence="1 2">HLT2-12-2</strain>
    </source>
</reference>